<sequence length="65" mass="7194">MMFLGCWLGFLVYLGLVVLLDWWIFNFLYAICNLGGVMFLGCWLGFGLNLGLGGAAGLLDLQFLI</sequence>
<gene>
    <name evidence="2" type="ORF">E4021_12090</name>
</gene>
<keyword evidence="3" id="KW-1185">Reference proteome</keyword>
<comment type="caution">
    <text evidence="2">The sequence shown here is derived from an EMBL/GenBank/DDBJ whole genome shotgun (WGS) entry which is preliminary data.</text>
</comment>
<evidence type="ECO:0000313" key="3">
    <source>
        <dbReference type="Proteomes" id="UP000308528"/>
    </source>
</evidence>
<organism evidence="2 3">
    <name type="scientific">Neolewinella litorea</name>
    <dbReference type="NCBI Taxonomy" id="2562452"/>
    <lineage>
        <taxon>Bacteria</taxon>
        <taxon>Pseudomonadati</taxon>
        <taxon>Bacteroidota</taxon>
        <taxon>Saprospiria</taxon>
        <taxon>Saprospirales</taxon>
        <taxon>Lewinellaceae</taxon>
        <taxon>Neolewinella</taxon>
    </lineage>
</organism>
<reference evidence="2 3" key="1">
    <citation type="submission" date="2019-04" db="EMBL/GenBank/DDBJ databases">
        <title>Lewinella litorea sp. nov., isolated from a marine sand.</title>
        <authorList>
            <person name="Yoon J.-H."/>
        </authorList>
    </citation>
    <scope>NUCLEOTIDE SEQUENCE [LARGE SCALE GENOMIC DNA]</scope>
    <source>
        <strain evidence="2 3">HSMS-39</strain>
    </source>
</reference>
<protein>
    <submittedName>
        <fullName evidence="2">Uncharacterized protein</fullName>
    </submittedName>
</protein>
<accession>A0A4S4NIC8</accession>
<name>A0A4S4NIC8_9BACT</name>
<dbReference type="EMBL" id="SRSF01000004">
    <property type="protein sequence ID" value="THH39482.1"/>
    <property type="molecule type" value="Genomic_DNA"/>
</dbReference>
<dbReference type="Proteomes" id="UP000308528">
    <property type="component" value="Unassembled WGS sequence"/>
</dbReference>
<proteinExistence type="predicted"/>
<feature type="transmembrane region" description="Helical" evidence="1">
    <location>
        <begin position="7"/>
        <end position="25"/>
    </location>
</feature>
<evidence type="ECO:0000313" key="2">
    <source>
        <dbReference type="EMBL" id="THH39482.1"/>
    </source>
</evidence>
<dbReference type="AlphaFoldDB" id="A0A4S4NIC8"/>
<dbReference type="RefSeq" id="WP_136459616.1">
    <property type="nucleotide sequence ID" value="NZ_SRSF01000004.1"/>
</dbReference>
<keyword evidence="1" id="KW-0472">Membrane</keyword>
<keyword evidence="1" id="KW-1133">Transmembrane helix</keyword>
<feature type="transmembrane region" description="Helical" evidence="1">
    <location>
        <begin position="37"/>
        <end position="59"/>
    </location>
</feature>
<keyword evidence="1" id="KW-0812">Transmembrane</keyword>
<evidence type="ECO:0000256" key="1">
    <source>
        <dbReference type="SAM" id="Phobius"/>
    </source>
</evidence>